<dbReference type="PANTHER" id="PTHR10369">
    <property type="entry name" value="60S RIBOSOMAL PROTEIN L36A/L44"/>
    <property type="match status" value="1"/>
</dbReference>
<protein>
    <submittedName>
        <fullName evidence="6">Ribosomal protein eL42-like</fullName>
    </submittedName>
</protein>
<dbReference type="GeneID" id="132534782"/>
<feature type="non-terminal residue" evidence="6">
    <location>
        <position position="1"/>
    </location>
</feature>
<accession>A0ABM3WF50</accession>
<keyword evidence="3 4" id="KW-0687">Ribonucleoprotein</keyword>
<evidence type="ECO:0000313" key="6">
    <source>
        <dbReference type="RefSeq" id="XP_060035194.1"/>
    </source>
</evidence>
<dbReference type="PROSITE" id="PS01172">
    <property type="entry name" value="RIBOSOMAL_L44E"/>
    <property type="match status" value="1"/>
</dbReference>
<name>A0ABM3WF50_ERIEU</name>
<evidence type="ECO:0000256" key="4">
    <source>
        <dbReference type="RuleBase" id="RU000666"/>
    </source>
</evidence>
<dbReference type="InterPro" id="IPR011332">
    <property type="entry name" value="Ribosomal_zn-bd"/>
</dbReference>
<dbReference type="SUPFAM" id="SSF57829">
    <property type="entry name" value="Zn-binding ribosomal proteins"/>
    <property type="match status" value="1"/>
</dbReference>
<evidence type="ECO:0000256" key="3">
    <source>
        <dbReference type="ARBA" id="ARBA00023274"/>
    </source>
</evidence>
<reference evidence="6" key="1">
    <citation type="submission" date="2025-08" db="UniProtKB">
        <authorList>
            <consortium name="RefSeq"/>
        </authorList>
    </citation>
    <scope>IDENTIFICATION</scope>
</reference>
<dbReference type="Pfam" id="PF00935">
    <property type="entry name" value="Ribosomal_L44"/>
    <property type="match status" value="1"/>
</dbReference>
<dbReference type="Gene3D" id="3.10.450.80">
    <property type="match status" value="1"/>
</dbReference>
<dbReference type="InterPro" id="IPR053708">
    <property type="entry name" value="Ribosomal_LSU_eL42"/>
</dbReference>
<organism evidence="5 6">
    <name type="scientific">Erinaceus europaeus</name>
    <name type="common">Western European hedgehog</name>
    <dbReference type="NCBI Taxonomy" id="9365"/>
    <lineage>
        <taxon>Eukaryota</taxon>
        <taxon>Metazoa</taxon>
        <taxon>Chordata</taxon>
        <taxon>Craniata</taxon>
        <taxon>Vertebrata</taxon>
        <taxon>Euteleostomi</taxon>
        <taxon>Mammalia</taxon>
        <taxon>Eutheria</taxon>
        <taxon>Laurasiatheria</taxon>
        <taxon>Eulipotyphla</taxon>
        <taxon>Erinaceidae</taxon>
        <taxon>Erinaceinae</taxon>
        <taxon>Erinaceus</taxon>
    </lineage>
</organism>
<dbReference type="Proteomes" id="UP001652624">
    <property type="component" value="Chromosome 19"/>
</dbReference>
<evidence type="ECO:0000313" key="5">
    <source>
        <dbReference type="Proteomes" id="UP001652624"/>
    </source>
</evidence>
<comment type="similarity">
    <text evidence="1 4">Belongs to the eukaryotic ribosomal protein eL42 family.</text>
</comment>
<evidence type="ECO:0000256" key="1">
    <source>
        <dbReference type="ARBA" id="ARBA00009364"/>
    </source>
</evidence>
<keyword evidence="2 4" id="KW-0689">Ribosomal protein</keyword>
<sequence>TAAHRSLLCTGSRVLGVLVQLLSFLFHFVDKATLKIGNEPKTQRTFCKRCGKHQRHKVAQSMKGKDFLCAQGRRRCDCKQSGYSGQTGPISQEAKTTKKAVLRLTCVEPNCRSKGMLAIKTCKLFELGGGKKRKGGPWA</sequence>
<keyword evidence="5" id="KW-1185">Reference proteome</keyword>
<evidence type="ECO:0000256" key="2">
    <source>
        <dbReference type="ARBA" id="ARBA00022980"/>
    </source>
</evidence>
<dbReference type="RefSeq" id="XP_060035194.1">
    <property type="nucleotide sequence ID" value="XM_060179211.1"/>
</dbReference>
<proteinExistence type="inferred from homology"/>
<gene>
    <name evidence="6" type="primary">LOC132534782</name>
</gene>
<dbReference type="InterPro" id="IPR000552">
    <property type="entry name" value="Ribosomal_eL44"/>
</dbReference>